<name>A0A5N6YBT8_9EURO</name>
<keyword evidence="1" id="KW-0812">Transmembrane</keyword>
<evidence type="ECO:0000313" key="2">
    <source>
        <dbReference type="EMBL" id="KAE8341090.1"/>
    </source>
</evidence>
<sequence length="144" mass="16572">MYTSPLLFILFYLRKILFILLSIWFSSYYYFPIHLLSQTSEKLYKRQSCLGNPASHLKLSQFRKSANILCHPTTNQNNSLNPYVNPPLCMADTDQINCVILKEESSLETKGKRDRENPLRIKTVQAVARTITPYTDTGNSFTAT</sequence>
<dbReference type="EMBL" id="ML737143">
    <property type="protein sequence ID" value="KAE8341090.1"/>
    <property type="molecule type" value="Genomic_DNA"/>
</dbReference>
<keyword evidence="1" id="KW-1133">Transmembrane helix</keyword>
<organism evidence="2">
    <name type="scientific">Aspergillus arachidicola</name>
    <dbReference type="NCBI Taxonomy" id="656916"/>
    <lineage>
        <taxon>Eukaryota</taxon>
        <taxon>Fungi</taxon>
        <taxon>Dikarya</taxon>
        <taxon>Ascomycota</taxon>
        <taxon>Pezizomycotina</taxon>
        <taxon>Eurotiomycetes</taxon>
        <taxon>Eurotiomycetidae</taxon>
        <taxon>Eurotiales</taxon>
        <taxon>Aspergillaceae</taxon>
        <taxon>Aspergillus</taxon>
        <taxon>Aspergillus subgen. Circumdati</taxon>
    </lineage>
</organism>
<accession>A0A5N6YBT8</accession>
<reference evidence="2" key="1">
    <citation type="submission" date="2019-04" db="EMBL/GenBank/DDBJ databases">
        <title>Friends and foes A comparative genomics study of 23 Aspergillus species from section Flavi.</title>
        <authorList>
            <consortium name="DOE Joint Genome Institute"/>
            <person name="Kjaerbolling I."/>
            <person name="Vesth T."/>
            <person name="Frisvad J.C."/>
            <person name="Nybo J.L."/>
            <person name="Theobald S."/>
            <person name="Kildgaard S."/>
            <person name="Isbrandt T."/>
            <person name="Kuo A."/>
            <person name="Sato A."/>
            <person name="Lyhne E.K."/>
            <person name="Kogle M.E."/>
            <person name="Wiebenga A."/>
            <person name="Kun R.S."/>
            <person name="Lubbers R.J."/>
            <person name="Makela M.R."/>
            <person name="Barry K."/>
            <person name="Chovatia M."/>
            <person name="Clum A."/>
            <person name="Daum C."/>
            <person name="Haridas S."/>
            <person name="He G."/>
            <person name="LaButti K."/>
            <person name="Lipzen A."/>
            <person name="Mondo S."/>
            <person name="Riley R."/>
            <person name="Salamov A."/>
            <person name="Simmons B.A."/>
            <person name="Magnuson J.K."/>
            <person name="Henrissat B."/>
            <person name="Mortensen U.H."/>
            <person name="Larsen T.O."/>
            <person name="Devries R.P."/>
            <person name="Grigoriev I.V."/>
            <person name="Machida M."/>
            <person name="Baker S.E."/>
            <person name="Andersen M.R."/>
        </authorList>
    </citation>
    <scope>NUCLEOTIDE SEQUENCE</scope>
    <source>
        <strain evidence="2">CBS 117612</strain>
    </source>
</reference>
<feature type="transmembrane region" description="Helical" evidence="1">
    <location>
        <begin position="6"/>
        <end position="31"/>
    </location>
</feature>
<gene>
    <name evidence="2" type="ORF">BDV24DRAFT_132922</name>
</gene>
<protein>
    <submittedName>
        <fullName evidence="2">Uncharacterized protein</fullName>
    </submittedName>
</protein>
<keyword evidence="1" id="KW-0472">Membrane</keyword>
<proteinExistence type="predicted"/>
<dbReference type="Proteomes" id="UP000325558">
    <property type="component" value="Unassembled WGS sequence"/>
</dbReference>
<dbReference type="AlphaFoldDB" id="A0A5N6YBT8"/>
<evidence type="ECO:0000256" key="1">
    <source>
        <dbReference type="SAM" id="Phobius"/>
    </source>
</evidence>